<sequence length="44" mass="4569">MAEISDPDPDPASIADHCADCERYIGTQGGGMDQAVCLMAEAGR</sequence>
<dbReference type="WBParaSite" id="nRc.2.0.1.t17065-RA">
    <property type="protein sequence ID" value="nRc.2.0.1.t17065-RA"/>
    <property type="gene ID" value="nRc.2.0.1.g17065"/>
</dbReference>
<dbReference type="InterPro" id="IPR014721">
    <property type="entry name" value="Ribsml_uS5_D2-typ_fold_subgr"/>
</dbReference>
<keyword evidence="1" id="KW-1185">Reference proteome</keyword>
<organism evidence="1 2">
    <name type="scientific">Romanomermis culicivorax</name>
    <name type="common">Nematode worm</name>
    <dbReference type="NCBI Taxonomy" id="13658"/>
    <lineage>
        <taxon>Eukaryota</taxon>
        <taxon>Metazoa</taxon>
        <taxon>Ecdysozoa</taxon>
        <taxon>Nematoda</taxon>
        <taxon>Enoplea</taxon>
        <taxon>Dorylaimia</taxon>
        <taxon>Mermithida</taxon>
        <taxon>Mermithoidea</taxon>
        <taxon>Mermithidae</taxon>
        <taxon>Romanomermis</taxon>
    </lineage>
</organism>
<evidence type="ECO:0000313" key="1">
    <source>
        <dbReference type="Proteomes" id="UP000887565"/>
    </source>
</evidence>
<dbReference type="AlphaFoldDB" id="A0A915IT75"/>
<reference evidence="2" key="1">
    <citation type="submission" date="2022-11" db="UniProtKB">
        <authorList>
            <consortium name="WormBaseParasite"/>
        </authorList>
    </citation>
    <scope>IDENTIFICATION</scope>
</reference>
<dbReference type="Gene3D" id="3.30.230.10">
    <property type="match status" value="1"/>
</dbReference>
<proteinExistence type="predicted"/>
<dbReference type="Proteomes" id="UP000887565">
    <property type="component" value="Unplaced"/>
</dbReference>
<protein>
    <submittedName>
        <fullName evidence="2">Uncharacterized protein</fullName>
    </submittedName>
</protein>
<dbReference type="SUPFAM" id="SSF54211">
    <property type="entry name" value="Ribosomal protein S5 domain 2-like"/>
    <property type="match status" value="1"/>
</dbReference>
<dbReference type="InterPro" id="IPR020568">
    <property type="entry name" value="Ribosomal_Su5_D2-typ_SF"/>
</dbReference>
<name>A0A915IT75_ROMCU</name>
<accession>A0A915IT75</accession>
<evidence type="ECO:0000313" key="2">
    <source>
        <dbReference type="WBParaSite" id="nRc.2.0.1.t17065-RA"/>
    </source>
</evidence>